<dbReference type="GO" id="GO:0007015">
    <property type="term" value="P:actin filament organization"/>
    <property type="evidence" value="ECO:0007669"/>
    <property type="project" value="TreeGrafter"/>
</dbReference>
<name>A0A087UFA7_STEMI</name>
<dbReference type="GO" id="GO:0051015">
    <property type="term" value="F:actin filament binding"/>
    <property type="evidence" value="ECO:0007669"/>
    <property type="project" value="TreeGrafter"/>
</dbReference>
<protein>
    <recommendedName>
        <fullName evidence="2">Transgelin</fullName>
    </recommendedName>
</protein>
<dbReference type="AlphaFoldDB" id="A0A087UFA7"/>
<dbReference type="InterPro" id="IPR000557">
    <property type="entry name" value="Calponin_repeat"/>
</dbReference>
<evidence type="ECO:0000256" key="1">
    <source>
        <dbReference type="ARBA" id="ARBA00009631"/>
    </source>
</evidence>
<evidence type="ECO:0000256" key="2">
    <source>
        <dbReference type="RuleBase" id="RU361224"/>
    </source>
</evidence>
<comment type="similarity">
    <text evidence="1 2">Belongs to the calponin family.</text>
</comment>
<dbReference type="OrthoDB" id="21595at2759"/>
<proteinExistence type="inferred from homology"/>
<dbReference type="Gene3D" id="1.10.418.10">
    <property type="entry name" value="Calponin-like domain"/>
    <property type="match status" value="1"/>
</dbReference>
<evidence type="ECO:0000313" key="6">
    <source>
        <dbReference type="Proteomes" id="UP000054359"/>
    </source>
</evidence>
<gene>
    <name evidence="5" type="ORF">X975_07722</name>
</gene>
<dbReference type="PROSITE" id="PS01052">
    <property type="entry name" value="CALPONIN_1"/>
    <property type="match status" value="1"/>
</dbReference>
<accession>A0A087UFA7</accession>
<dbReference type="PROSITE" id="PS51122">
    <property type="entry name" value="CALPONIN_2"/>
    <property type="match status" value="1"/>
</dbReference>
<evidence type="ECO:0000313" key="5">
    <source>
        <dbReference type="EMBL" id="KFM76046.1"/>
    </source>
</evidence>
<sequence length="201" mass="22294">MAYQGPAYGLSRDCMLKAQAKFDLKQALVALDWIRDVTKLNLDPPNHDGGVKDQFDFADVLKDGTALCTLINKLLPGAVSKINTMKAPFKERENLEMFLKGCEAYGLKRHDLFQVNDLYERKNLYTVVNCIFALGGMAKKKGYEGPTIGVKVADENKRLFTKEMLEMGKTIIGLQSGSNQGASQRGMTPYGAPRQILPDGR</sequence>
<dbReference type="SMART" id="SM00033">
    <property type="entry name" value="CH"/>
    <property type="match status" value="1"/>
</dbReference>
<reference evidence="5 6" key="1">
    <citation type="submission" date="2013-11" db="EMBL/GenBank/DDBJ databases">
        <title>Genome sequencing of Stegodyphus mimosarum.</title>
        <authorList>
            <person name="Bechsgaard J."/>
        </authorList>
    </citation>
    <scope>NUCLEOTIDE SEQUENCE [LARGE SCALE GENOMIC DNA]</scope>
</reference>
<dbReference type="EMBL" id="KK119566">
    <property type="protein sequence ID" value="KFM76046.1"/>
    <property type="molecule type" value="Genomic_DNA"/>
</dbReference>
<evidence type="ECO:0000259" key="4">
    <source>
        <dbReference type="PROSITE" id="PS50021"/>
    </source>
</evidence>
<feature type="region of interest" description="Disordered" evidence="3">
    <location>
        <begin position="177"/>
        <end position="201"/>
    </location>
</feature>
<dbReference type="InterPro" id="IPR050606">
    <property type="entry name" value="Calponin-like"/>
</dbReference>
<dbReference type="PANTHER" id="PTHR47385:SF5">
    <property type="entry name" value="TRANSGELIN"/>
    <property type="match status" value="1"/>
</dbReference>
<dbReference type="Pfam" id="PF00402">
    <property type="entry name" value="Calponin"/>
    <property type="match status" value="1"/>
</dbReference>
<dbReference type="InterPro" id="IPR036872">
    <property type="entry name" value="CH_dom_sf"/>
</dbReference>
<dbReference type="SUPFAM" id="SSF47576">
    <property type="entry name" value="Calponin-homology domain, CH-domain"/>
    <property type="match status" value="1"/>
</dbReference>
<dbReference type="Proteomes" id="UP000054359">
    <property type="component" value="Unassembled WGS sequence"/>
</dbReference>
<dbReference type="InterPro" id="IPR003096">
    <property type="entry name" value="SM22_calponin"/>
</dbReference>
<feature type="domain" description="Calponin-homology (CH)" evidence="4">
    <location>
        <begin position="24"/>
        <end position="139"/>
    </location>
</feature>
<feature type="non-terminal residue" evidence="5">
    <location>
        <position position="201"/>
    </location>
</feature>
<dbReference type="STRING" id="407821.A0A087UFA7"/>
<dbReference type="Pfam" id="PF00307">
    <property type="entry name" value="CH"/>
    <property type="match status" value="1"/>
</dbReference>
<dbReference type="PROSITE" id="PS50021">
    <property type="entry name" value="CH"/>
    <property type="match status" value="1"/>
</dbReference>
<dbReference type="InterPro" id="IPR001715">
    <property type="entry name" value="CH_dom"/>
</dbReference>
<dbReference type="PRINTS" id="PR00888">
    <property type="entry name" value="SM22CALPONIN"/>
</dbReference>
<dbReference type="GO" id="GO:0015629">
    <property type="term" value="C:actin cytoskeleton"/>
    <property type="evidence" value="ECO:0007669"/>
    <property type="project" value="TreeGrafter"/>
</dbReference>
<evidence type="ECO:0000256" key="3">
    <source>
        <dbReference type="SAM" id="MobiDB-lite"/>
    </source>
</evidence>
<organism evidence="5 6">
    <name type="scientific">Stegodyphus mimosarum</name>
    <name type="common">African social velvet spider</name>
    <dbReference type="NCBI Taxonomy" id="407821"/>
    <lineage>
        <taxon>Eukaryota</taxon>
        <taxon>Metazoa</taxon>
        <taxon>Ecdysozoa</taxon>
        <taxon>Arthropoda</taxon>
        <taxon>Chelicerata</taxon>
        <taxon>Arachnida</taxon>
        <taxon>Araneae</taxon>
        <taxon>Araneomorphae</taxon>
        <taxon>Entelegynae</taxon>
        <taxon>Eresoidea</taxon>
        <taxon>Eresidae</taxon>
        <taxon>Stegodyphus</taxon>
    </lineage>
</organism>
<feature type="compositionally biased region" description="Polar residues" evidence="3">
    <location>
        <begin position="177"/>
        <end position="186"/>
    </location>
</feature>
<keyword evidence="6" id="KW-1185">Reference proteome</keyword>
<dbReference type="OMA" id="GVMEISC"/>
<dbReference type="PANTHER" id="PTHR47385">
    <property type="entry name" value="CALPONIN"/>
    <property type="match status" value="1"/>
</dbReference>